<evidence type="ECO:0000313" key="4">
    <source>
        <dbReference type="Proteomes" id="UP000261811"/>
    </source>
</evidence>
<dbReference type="Pfam" id="PF23539">
    <property type="entry name" value="DUF7134"/>
    <property type="match status" value="1"/>
</dbReference>
<dbReference type="InterPro" id="IPR055558">
    <property type="entry name" value="DUF7134"/>
</dbReference>
<feature type="transmembrane region" description="Helical" evidence="1">
    <location>
        <begin position="29"/>
        <end position="47"/>
    </location>
</feature>
<reference evidence="3 4" key="1">
    <citation type="submission" date="2018-08" db="EMBL/GenBank/DDBJ databases">
        <title>Actinomadura jelena sp. nov., a novel Actinomycete isolated from soil in Chad.</title>
        <authorList>
            <person name="Shi L."/>
        </authorList>
    </citation>
    <scope>NUCLEOTIDE SEQUENCE [LARGE SCALE GENOMIC DNA]</scope>
    <source>
        <strain evidence="3 4">NEAU-G17</strain>
    </source>
</reference>
<keyword evidence="1" id="KW-1133">Transmembrane helix</keyword>
<feature type="transmembrane region" description="Helical" evidence="1">
    <location>
        <begin position="123"/>
        <end position="141"/>
    </location>
</feature>
<accession>A0A372JG08</accession>
<organism evidence="3 4">
    <name type="scientific">Actinomadura logoneensis</name>
    <dbReference type="NCBI Taxonomy" id="2293572"/>
    <lineage>
        <taxon>Bacteria</taxon>
        <taxon>Bacillati</taxon>
        <taxon>Actinomycetota</taxon>
        <taxon>Actinomycetes</taxon>
        <taxon>Streptosporangiales</taxon>
        <taxon>Thermomonosporaceae</taxon>
        <taxon>Actinomadura</taxon>
    </lineage>
</organism>
<protein>
    <recommendedName>
        <fullName evidence="2">DUF7134 domain-containing protein</fullName>
    </recommendedName>
</protein>
<dbReference type="AlphaFoldDB" id="A0A372JG08"/>
<evidence type="ECO:0000259" key="2">
    <source>
        <dbReference type="Pfam" id="PF23539"/>
    </source>
</evidence>
<evidence type="ECO:0000256" key="1">
    <source>
        <dbReference type="SAM" id="Phobius"/>
    </source>
</evidence>
<comment type="caution">
    <text evidence="3">The sequence shown here is derived from an EMBL/GenBank/DDBJ whole genome shotgun (WGS) entry which is preliminary data.</text>
</comment>
<dbReference type="Proteomes" id="UP000261811">
    <property type="component" value="Unassembled WGS sequence"/>
</dbReference>
<feature type="domain" description="DUF7134" evidence="2">
    <location>
        <begin position="12"/>
        <end position="148"/>
    </location>
</feature>
<sequence length="167" mass="17910">MPLLLVVPQLGLAALMSLADEFLVPRDRTGWILLVALTLLVDGALVWRRVRPLAVIIAIVLAGNAGLLLIHAQEAPSTDIALWVAVFSLAAHSGRWRAVAGTAAVFAVHEAATALRADSPGDWTLDATVDALLFLALTALGQLRRQRRARRAELAEQLAAAEREHHA</sequence>
<feature type="transmembrane region" description="Helical" evidence="1">
    <location>
        <begin position="54"/>
        <end position="72"/>
    </location>
</feature>
<gene>
    <name evidence="3" type="ORF">DZF91_25060</name>
</gene>
<proteinExistence type="predicted"/>
<evidence type="ECO:0000313" key="3">
    <source>
        <dbReference type="EMBL" id="RFU38937.1"/>
    </source>
</evidence>
<keyword evidence="1" id="KW-0472">Membrane</keyword>
<name>A0A372JG08_9ACTN</name>
<dbReference type="EMBL" id="QURH01000643">
    <property type="protein sequence ID" value="RFU38937.1"/>
    <property type="molecule type" value="Genomic_DNA"/>
</dbReference>
<feature type="non-terminal residue" evidence="3">
    <location>
        <position position="167"/>
    </location>
</feature>
<keyword evidence="1" id="KW-0812">Transmembrane</keyword>
<keyword evidence="4" id="KW-1185">Reference proteome</keyword>